<name>A0A803JKU2_XENTR</name>
<keyword evidence="3" id="KW-0862">Zinc</keyword>
<proteinExistence type="predicted"/>
<dbReference type="AlphaFoldDB" id="A0A803JKU2"/>
<evidence type="ECO:0000256" key="4">
    <source>
        <dbReference type="PROSITE-ProRule" id="PRU00834"/>
    </source>
</evidence>
<dbReference type="PANTHER" id="PTHR20922:SF13">
    <property type="entry name" value="DNL-TYPE ZINC FINGER PROTEIN"/>
    <property type="match status" value="1"/>
</dbReference>
<dbReference type="InterPro" id="IPR007853">
    <property type="entry name" value="Znf_DNL-typ"/>
</dbReference>
<evidence type="ECO:0000313" key="8">
    <source>
        <dbReference type="Proteomes" id="UP000008143"/>
    </source>
</evidence>
<dbReference type="GO" id="GO:0006457">
    <property type="term" value="P:protein folding"/>
    <property type="evidence" value="ECO:0000318"/>
    <property type="project" value="GO_Central"/>
</dbReference>
<dbReference type="Pfam" id="PF05180">
    <property type="entry name" value="zf-DNL"/>
    <property type="match status" value="1"/>
</dbReference>
<dbReference type="PROSITE" id="PS51501">
    <property type="entry name" value="ZF_DNL"/>
    <property type="match status" value="1"/>
</dbReference>
<dbReference type="AGR" id="Xenbase:XB-GENE-940250"/>
<evidence type="ECO:0000256" key="3">
    <source>
        <dbReference type="ARBA" id="ARBA00022833"/>
    </source>
</evidence>
<dbReference type="InterPro" id="IPR024158">
    <property type="entry name" value="Mt_import_TIM15"/>
</dbReference>
<sequence length="185" mass="19593">MLFPGCGLLSVLGRGASRQLLARGVLGAAPAVWERQVPGTGGKPLAPTGGRKYVCGTLPPSQHALRLDCTAPTASSGHYHLIYTCKVCSTRSNKTISKGAYHKGVVIVKCPGCKNHHIIADNLGWFSDLEGKRNIEEILAAKGERVQRLVGDDAVEILLRNAGESAAQDGDKTGEPEPADSQRLT</sequence>
<dbReference type="OrthoDB" id="512667at2759"/>
<dbReference type="RefSeq" id="XP_002935266.1">
    <property type="nucleotide sequence ID" value="XM_002935220.5"/>
</dbReference>
<dbReference type="GO" id="GO:0030150">
    <property type="term" value="P:protein import into mitochondrial matrix"/>
    <property type="evidence" value="ECO:0000318"/>
    <property type="project" value="GO_Central"/>
</dbReference>
<evidence type="ECO:0000313" key="10">
    <source>
        <dbReference type="Xenbase" id="XB-GENE-940250"/>
    </source>
</evidence>
<keyword evidence="2 4" id="KW-0863">Zinc-finger</keyword>
<evidence type="ECO:0000313" key="7">
    <source>
        <dbReference type="Ensembl" id="ENSXETP00000108585"/>
    </source>
</evidence>
<dbReference type="CTD" id="728489"/>
<evidence type="ECO:0000259" key="6">
    <source>
        <dbReference type="PROSITE" id="PS51501"/>
    </source>
</evidence>
<feature type="domain" description="DNL-type" evidence="6">
    <location>
        <begin position="74"/>
        <end position="171"/>
    </location>
</feature>
<dbReference type="KEGG" id="xtr:779561"/>
<dbReference type="Ensembl" id="ENSXETT00000116156">
    <property type="protein sequence ID" value="ENSXETP00000108585"/>
    <property type="gene ID" value="ENSXETG00000046519"/>
</dbReference>
<dbReference type="PANTHER" id="PTHR20922">
    <property type="entry name" value="DNL-TYPE ZINC FINGER PROTEIN"/>
    <property type="match status" value="1"/>
</dbReference>
<protein>
    <submittedName>
        <fullName evidence="7 9">DNL-type zinc finger</fullName>
    </submittedName>
</protein>
<dbReference type="GeneID" id="779561"/>
<dbReference type="Xenbase" id="XB-GENE-940250">
    <property type="gene designation" value="dnlz"/>
</dbReference>
<evidence type="ECO:0000313" key="9">
    <source>
        <dbReference type="RefSeq" id="XP_002935266.1"/>
    </source>
</evidence>
<dbReference type="Proteomes" id="UP000008143">
    <property type="component" value="Chromosome 8"/>
</dbReference>
<evidence type="ECO:0000256" key="5">
    <source>
        <dbReference type="SAM" id="MobiDB-lite"/>
    </source>
</evidence>
<accession>A0A803JKU2</accession>
<dbReference type="GO" id="GO:0051087">
    <property type="term" value="F:protein-folding chaperone binding"/>
    <property type="evidence" value="ECO:0000318"/>
    <property type="project" value="GO_Central"/>
</dbReference>
<keyword evidence="1" id="KW-0479">Metal-binding</keyword>
<dbReference type="GO" id="GO:0008270">
    <property type="term" value="F:zinc ion binding"/>
    <property type="evidence" value="ECO:0007669"/>
    <property type="project" value="UniProtKB-KW"/>
</dbReference>
<gene>
    <name evidence="7 9 10" type="primary">dnlz</name>
</gene>
<evidence type="ECO:0000256" key="2">
    <source>
        <dbReference type="ARBA" id="ARBA00022771"/>
    </source>
</evidence>
<dbReference type="GeneTree" id="ENSGT00390000008220"/>
<reference evidence="7" key="2">
    <citation type="submission" date="2021-03" db="UniProtKB">
        <authorList>
            <consortium name="Ensembl"/>
        </authorList>
    </citation>
    <scope>IDENTIFICATION</scope>
</reference>
<dbReference type="GO" id="GO:0005739">
    <property type="term" value="C:mitochondrion"/>
    <property type="evidence" value="ECO:0000318"/>
    <property type="project" value="GO_Central"/>
</dbReference>
<dbReference type="GO" id="GO:0050821">
    <property type="term" value="P:protein stabilization"/>
    <property type="evidence" value="ECO:0000318"/>
    <property type="project" value="GO_Central"/>
</dbReference>
<dbReference type="OMA" id="GAYHKGV"/>
<feature type="region of interest" description="Disordered" evidence="5">
    <location>
        <begin position="162"/>
        <end position="185"/>
    </location>
</feature>
<organism evidence="7">
    <name type="scientific">Xenopus tropicalis</name>
    <name type="common">Western clawed frog</name>
    <name type="synonym">Silurana tropicalis</name>
    <dbReference type="NCBI Taxonomy" id="8364"/>
    <lineage>
        <taxon>Eukaryota</taxon>
        <taxon>Metazoa</taxon>
        <taxon>Chordata</taxon>
        <taxon>Craniata</taxon>
        <taxon>Vertebrata</taxon>
        <taxon>Euteleostomi</taxon>
        <taxon>Amphibia</taxon>
        <taxon>Batrachia</taxon>
        <taxon>Anura</taxon>
        <taxon>Pipoidea</taxon>
        <taxon>Pipidae</taxon>
        <taxon>Xenopodinae</taxon>
        <taxon>Xenopus</taxon>
        <taxon>Silurana</taxon>
    </lineage>
</organism>
<reference evidence="9" key="3">
    <citation type="submission" date="2025-04" db="UniProtKB">
        <authorList>
            <consortium name="RefSeq"/>
        </authorList>
    </citation>
    <scope>IDENTIFICATION</scope>
    <source>
        <strain evidence="9">Nigerian</strain>
        <tissue evidence="9">Liver and blood</tissue>
    </source>
</reference>
<reference evidence="7" key="1">
    <citation type="journal article" date="2010" name="Science">
        <title>The genome of the Western clawed frog Xenopus tropicalis.</title>
        <authorList>
            <person name="Hellsten U."/>
            <person name="Harland R.M."/>
            <person name="Gilchrist M.J."/>
            <person name="Hendrix D."/>
            <person name="Jurka J."/>
            <person name="Kapitonov V."/>
            <person name="Ovcharenko I."/>
            <person name="Putnam N.H."/>
            <person name="Shu S."/>
            <person name="Taher L."/>
            <person name="Blitz I.L."/>
            <person name="Blumberg B."/>
            <person name="Dichmann D.S."/>
            <person name="Dubchak I."/>
            <person name="Amaya E."/>
            <person name="Detter J.C."/>
            <person name="Fletcher R."/>
            <person name="Gerhard D.S."/>
            <person name="Goodstein D."/>
            <person name="Graves T."/>
            <person name="Grigoriev I.V."/>
            <person name="Grimwood J."/>
            <person name="Kawashima T."/>
            <person name="Lindquist E."/>
            <person name="Lucas S.M."/>
            <person name="Mead P.E."/>
            <person name="Mitros T."/>
            <person name="Ogino H."/>
            <person name="Ohta Y."/>
            <person name="Poliakov A.V."/>
            <person name="Pollet N."/>
            <person name="Robert J."/>
            <person name="Salamov A."/>
            <person name="Sater A.K."/>
            <person name="Schmutz J."/>
            <person name="Terry A."/>
            <person name="Vize P.D."/>
            <person name="Warren W.C."/>
            <person name="Wells D."/>
            <person name="Wills A."/>
            <person name="Wilson R.K."/>
            <person name="Zimmerman L.B."/>
            <person name="Zorn A.M."/>
            <person name="Grainger R."/>
            <person name="Grammer T."/>
            <person name="Khokha M.K."/>
            <person name="Richardson P.M."/>
            <person name="Rokhsar D.S."/>
        </authorList>
    </citation>
    <scope>NUCLEOTIDE SEQUENCE [LARGE SCALE GENOMIC DNA]</scope>
    <source>
        <strain evidence="7">Nigerian</strain>
    </source>
</reference>
<keyword evidence="8" id="KW-1185">Reference proteome</keyword>
<evidence type="ECO:0000256" key="1">
    <source>
        <dbReference type="ARBA" id="ARBA00022723"/>
    </source>
</evidence>